<dbReference type="AlphaFoldDB" id="A0A839UMN2"/>
<dbReference type="Proteomes" id="UP000554520">
    <property type="component" value="Unassembled WGS sequence"/>
</dbReference>
<reference evidence="2 3" key="1">
    <citation type="submission" date="2020-08" db="EMBL/GenBank/DDBJ databases">
        <title>Genomic Encyclopedia of Type Strains, Phase III (KMG-III): the genomes of soil and plant-associated and newly described type strains.</title>
        <authorList>
            <person name="Whitman W."/>
        </authorList>
    </citation>
    <scope>NUCLEOTIDE SEQUENCE [LARGE SCALE GENOMIC DNA]</scope>
    <source>
        <strain evidence="2 3">CECT 7015</strain>
    </source>
</reference>
<accession>A0A839UMN2</accession>
<dbReference type="GO" id="GO:0015774">
    <property type="term" value="P:polysaccharide transport"/>
    <property type="evidence" value="ECO:0007669"/>
    <property type="project" value="InterPro"/>
</dbReference>
<sequence>MDGHFDGAALGRAVDQQETTSLSGQLAKGPAHDTPNHKSSRGRIVLLQGPVGPFFKDLQKYLNDRGFDAWRVRFNAGDRFFSNGHRNLDFAGDIKTWQTWFETFLKTSQAEFVILFGCEREIHRTASEIAKRAQIKVISLEEGYIRPGFVTVEDGGNNRMSPLAGSLPPETFVAPVTTAPLRNFTNSFQKMCWYGFVYYTLRNLLAGSNERKLFHKHRSIIGEAFLWIRNGYRRFTRQIMNYSTVERLLEHHDHEYYVVPLQVSDDLQIRAAAYGWNSDKLIMASMESFAKHAPSERRLVFKIHPLERGHSSHREFIQKTAEVHKISDRVDVIDAGSLGLLVRHSAGVITINSTSGLSAIAHGVPLLVIGEALYSHPDLAICAHGKPDFDSFWTSTFVADALLRRTYLSWIKAMCLKQGDYYSAEGRTPVFEEVEKTMDLHQRKHKWSKQVKAMLGPILNMMAFVGLFQLDFLDIGESVVMSL</sequence>
<organism evidence="2 3">
    <name type="scientific">Phyllobacterium trifolii</name>
    <dbReference type="NCBI Taxonomy" id="300193"/>
    <lineage>
        <taxon>Bacteria</taxon>
        <taxon>Pseudomonadati</taxon>
        <taxon>Pseudomonadota</taxon>
        <taxon>Alphaproteobacteria</taxon>
        <taxon>Hyphomicrobiales</taxon>
        <taxon>Phyllobacteriaceae</taxon>
        <taxon>Phyllobacterium</taxon>
    </lineage>
</organism>
<comment type="caution">
    <text evidence="2">The sequence shown here is derived from an EMBL/GenBank/DDBJ whole genome shotgun (WGS) entry which is preliminary data.</text>
</comment>
<evidence type="ECO:0000313" key="2">
    <source>
        <dbReference type="EMBL" id="MBB3149749.1"/>
    </source>
</evidence>
<dbReference type="EMBL" id="JACHXN010000041">
    <property type="protein sequence ID" value="MBB3149749.1"/>
    <property type="molecule type" value="Genomic_DNA"/>
</dbReference>
<name>A0A839UMN2_9HYPH</name>
<dbReference type="InterPro" id="IPR007833">
    <property type="entry name" value="Capsule_polysaccharide_synth"/>
</dbReference>
<feature type="region of interest" description="Disordered" evidence="1">
    <location>
        <begin position="19"/>
        <end position="40"/>
    </location>
</feature>
<proteinExistence type="predicted"/>
<evidence type="ECO:0000256" key="1">
    <source>
        <dbReference type="SAM" id="MobiDB-lite"/>
    </source>
</evidence>
<dbReference type="Pfam" id="PF05159">
    <property type="entry name" value="Capsule_synth"/>
    <property type="match status" value="1"/>
</dbReference>
<gene>
    <name evidence="2" type="ORF">FHS21_006203</name>
</gene>
<dbReference type="RefSeq" id="WP_183665614.1">
    <property type="nucleotide sequence ID" value="NZ_JACHXN010000041.1"/>
</dbReference>
<protein>
    <submittedName>
        <fullName evidence="2">Capsular polysaccharide export protein</fullName>
    </submittedName>
</protein>
<dbReference type="GO" id="GO:0000271">
    <property type="term" value="P:polysaccharide biosynthetic process"/>
    <property type="evidence" value="ECO:0007669"/>
    <property type="project" value="InterPro"/>
</dbReference>
<evidence type="ECO:0000313" key="3">
    <source>
        <dbReference type="Proteomes" id="UP000554520"/>
    </source>
</evidence>
<keyword evidence="3" id="KW-1185">Reference proteome</keyword>